<evidence type="ECO:0000256" key="6">
    <source>
        <dbReference type="ARBA" id="ARBA00022618"/>
    </source>
</evidence>
<comment type="subcellular location">
    <subcellularLocation>
        <location evidence="3">Cytoplasm</location>
        <location evidence="3">Cytoskeleton</location>
        <location evidence="3">Microtubule organizing center</location>
        <location evidence="3">Centrosome</location>
    </subcellularLocation>
    <subcellularLocation>
        <location evidence="2">Cytoplasm</location>
        <location evidence="2">Cytoskeleton</location>
        <location evidence="2">Spindle</location>
    </subcellularLocation>
    <subcellularLocation>
        <location evidence="4">Membrane</location>
        <topology evidence="4">Single-pass type I membrane protein</topology>
    </subcellularLocation>
    <subcellularLocation>
        <location evidence="1">Mitochondrion</location>
    </subcellularLocation>
</comment>
<keyword evidence="6" id="KW-0132">Cell division</keyword>
<dbReference type="Ensembl" id="ENSCABT00000004903.1">
    <property type="protein sequence ID" value="ENSCABP00000004519.1"/>
    <property type="gene ID" value="ENSCABG00000003394.1"/>
</dbReference>
<dbReference type="GO" id="GO:0030496">
    <property type="term" value="C:midbody"/>
    <property type="evidence" value="ECO:0007669"/>
    <property type="project" value="TreeGrafter"/>
</dbReference>
<evidence type="ECO:0000256" key="12">
    <source>
        <dbReference type="ARBA" id="ARBA00023136"/>
    </source>
</evidence>
<keyword evidence="11" id="KW-0496">Mitochondrion</keyword>
<evidence type="ECO:0000256" key="10">
    <source>
        <dbReference type="ARBA" id="ARBA00022989"/>
    </source>
</evidence>
<dbReference type="Proteomes" id="UP000694404">
    <property type="component" value="Unplaced"/>
</dbReference>
<name>A0A8C0G6Q7_CHEAB</name>
<evidence type="ECO:0000256" key="11">
    <source>
        <dbReference type="ARBA" id="ARBA00023128"/>
    </source>
</evidence>
<dbReference type="GeneTree" id="ENSGT00960000192398"/>
<keyword evidence="20" id="KW-1185">Reference proteome</keyword>
<evidence type="ECO:0000256" key="13">
    <source>
        <dbReference type="ARBA" id="ARBA00023212"/>
    </source>
</evidence>
<comment type="similarity">
    <text evidence="16">Belongs to the JTB family.</text>
</comment>
<dbReference type="InterPro" id="IPR008657">
    <property type="entry name" value="JTB"/>
</dbReference>
<evidence type="ECO:0000313" key="20">
    <source>
        <dbReference type="Proteomes" id="UP000694404"/>
    </source>
</evidence>
<proteinExistence type="inferred from homology"/>
<keyword evidence="10" id="KW-1133">Transmembrane helix</keyword>
<keyword evidence="5" id="KW-0963">Cytoplasm</keyword>
<keyword evidence="12" id="KW-0472">Membrane</keyword>
<dbReference type="GO" id="GO:0005819">
    <property type="term" value="C:spindle"/>
    <property type="evidence" value="ECO:0007669"/>
    <property type="project" value="UniProtKB-SubCell"/>
</dbReference>
<keyword evidence="13" id="KW-0206">Cytoskeleton</keyword>
<evidence type="ECO:0000256" key="17">
    <source>
        <dbReference type="ARBA" id="ARBA00063184"/>
    </source>
</evidence>
<evidence type="ECO:0000256" key="4">
    <source>
        <dbReference type="ARBA" id="ARBA00004479"/>
    </source>
</evidence>
<keyword evidence="8" id="KW-0732">Signal</keyword>
<dbReference type="Pfam" id="PF05439">
    <property type="entry name" value="JTB"/>
    <property type="match status" value="1"/>
</dbReference>
<organism evidence="19 20">
    <name type="scientific">Chelonoidis abingdonii</name>
    <name type="common">Abingdon island giant tortoise</name>
    <name type="synonym">Testudo abingdonii</name>
    <dbReference type="NCBI Taxonomy" id="106734"/>
    <lineage>
        <taxon>Eukaryota</taxon>
        <taxon>Metazoa</taxon>
        <taxon>Chordata</taxon>
        <taxon>Craniata</taxon>
        <taxon>Vertebrata</taxon>
        <taxon>Euteleostomi</taxon>
        <taxon>Archelosauria</taxon>
        <taxon>Testudinata</taxon>
        <taxon>Testudines</taxon>
        <taxon>Cryptodira</taxon>
        <taxon>Durocryptodira</taxon>
        <taxon>Testudinoidea</taxon>
        <taxon>Testudinidae</taxon>
        <taxon>Chelonoidis</taxon>
    </lineage>
</organism>
<dbReference type="GO" id="GO:0005739">
    <property type="term" value="C:mitochondrion"/>
    <property type="evidence" value="ECO:0007669"/>
    <property type="project" value="UniProtKB-SubCell"/>
</dbReference>
<dbReference type="GO" id="GO:0000281">
    <property type="term" value="P:mitotic cytokinesis"/>
    <property type="evidence" value="ECO:0007669"/>
    <property type="project" value="TreeGrafter"/>
</dbReference>
<dbReference type="FunFam" id="3.30.720.220:FF:000001">
    <property type="entry name" value="Jumping translocation breakpoint"/>
    <property type="match status" value="1"/>
</dbReference>
<evidence type="ECO:0000313" key="19">
    <source>
        <dbReference type="Ensembl" id="ENSCABP00000004519.1"/>
    </source>
</evidence>
<protein>
    <recommendedName>
        <fullName evidence="18">Protein JTB</fullName>
    </recommendedName>
</protein>
<comment type="subunit">
    <text evidence="17">Interacts with AURKA, AURKB, BIRC5 and INCENP. May be a component of the CPC at least composed of BIRC5/survivin, CDCA8/borealin, INCENP and AURKB/Aurora-B.</text>
</comment>
<sequence length="110" mass="11765">MAVAELSLPGLGKWGPPEARGPCGQLVPPLCSPAAPTAGPVRLDRALNLSPLFSVSPLVTTLCWQAEDFVIVQDCAPCTIFQAKTMPECSMTGFIEQISCAVSKKEEYKR</sequence>
<keyword evidence="9" id="KW-0498">Mitosis</keyword>
<evidence type="ECO:0000256" key="9">
    <source>
        <dbReference type="ARBA" id="ARBA00022776"/>
    </source>
</evidence>
<dbReference type="AlphaFoldDB" id="A0A8C0G6Q7"/>
<evidence type="ECO:0000256" key="14">
    <source>
        <dbReference type="ARBA" id="ARBA00023306"/>
    </source>
</evidence>
<evidence type="ECO:0000256" key="3">
    <source>
        <dbReference type="ARBA" id="ARBA00004300"/>
    </source>
</evidence>
<evidence type="ECO:0000256" key="16">
    <source>
        <dbReference type="ARBA" id="ARBA00060886"/>
    </source>
</evidence>
<dbReference type="PANTHER" id="PTHR13041">
    <property type="entry name" value="JTB PROTEIN-RELATED"/>
    <property type="match status" value="1"/>
</dbReference>
<dbReference type="GO" id="GO:0016020">
    <property type="term" value="C:membrane"/>
    <property type="evidence" value="ECO:0007669"/>
    <property type="project" value="UniProtKB-SubCell"/>
</dbReference>
<reference evidence="19" key="1">
    <citation type="submission" date="2025-08" db="UniProtKB">
        <authorList>
            <consortium name="Ensembl"/>
        </authorList>
    </citation>
    <scope>IDENTIFICATION</scope>
</reference>
<dbReference type="Gene3D" id="3.30.720.220">
    <property type="match status" value="1"/>
</dbReference>
<evidence type="ECO:0000256" key="5">
    <source>
        <dbReference type="ARBA" id="ARBA00022490"/>
    </source>
</evidence>
<dbReference type="GO" id="GO:0005813">
    <property type="term" value="C:centrosome"/>
    <property type="evidence" value="ECO:0007669"/>
    <property type="project" value="UniProtKB-SubCell"/>
</dbReference>
<evidence type="ECO:0000256" key="15">
    <source>
        <dbReference type="ARBA" id="ARBA00058368"/>
    </source>
</evidence>
<evidence type="ECO:0000256" key="2">
    <source>
        <dbReference type="ARBA" id="ARBA00004186"/>
    </source>
</evidence>
<dbReference type="PANTHER" id="PTHR13041:SF3">
    <property type="entry name" value="PROTEIN JTB"/>
    <property type="match status" value="1"/>
</dbReference>
<accession>A0A8C0G6Q7</accession>
<comment type="function">
    <text evidence="15">Required for normal cytokinesis during mitosis. Plays a role in the regulation of cell proliferation. May be a component of the chromosomal passenger complex (CPC), a complex that acts as a key regulator of mitosis. The CPC complex has essential functions at the centromere in ensuring correct chromosome alignment and segregation and is required for chromatin-induced microtubule stabilization and spindle assembly. Increases AURKB activity. Inhibits apoptosis induced by TGFB1. Overexpression induces swelling of mitochondria and reduces mitochondrial membrane potential.</text>
</comment>
<evidence type="ECO:0000256" key="18">
    <source>
        <dbReference type="ARBA" id="ARBA00068227"/>
    </source>
</evidence>
<evidence type="ECO:0000256" key="8">
    <source>
        <dbReference type="ARBA" id="ARBA00022729"/>
    </source>
</evidence>
<keyword evidence="14" id="KW-0131">Cell cycle</keyword>
<evidence type="ECO:0000256" key="7">
    <source>
        <dbReference type="ARBA" id="ARBA00022692"/>
    </source>
</evidence>
<evidence type="ECO:0000256" key="1">
    <source>
        <dbReference type="ARBA" id="ARBA00004173"/>
    </source>
</evidence>
<reference evidence="19" key="2">
    <citation type="submission" date="2025-09" db="UniProtKB">
        <authorList>
            <consortium name="Ensembl"/>
        </authorList>
    </citation>
    <scope>IDENTIFICATION</scope>
</reference>
<keyword evidence="7" id="KW-0812">Transmembrane</keyword>